<proteinExistence type="predicted"/>
<evidence type="ECO:0000313" key="2">
    <source>
        <dbReference type="EMBL" id="RRQ52760.1"/>
    </source>
</evidence>
<dbReference type="RefSeq" id="WP_125230774.1">
    <property type="nucleotide sequence ID" value="NZ_RWJI01000001.1"/>
</dbReference>
<name>A0A426RUR1_9SPHN</name>
<accession>A0A426RUR1</accession>
<dbReference type="InterPro" id="IPR058513">
    <property type="entry name" value="DUF8200"/>
</dbReference>
<organism evidence="2 3">
    <name type="scientific">Sphingorhabdus wooponensis</name>
    <dbReference type="NCBI Taxonomy" id="940136"/>
    <lineage>
        <taxon>Bacteria</taxon>
        <taxon>Pseudomonadati</taxon>
        <taxon>Pseudomonadota</taxon>
        <taxon>Alphaproteobacteria</taxon>
        <taxon>Sphingomonadales</taxon>
        <taxon>Sphingomonadaceae</taxon>
        <taxon>Sphingorhabdus</taxon>
    </lineage>
</organism>
<dbReference type="Proteomes" id="UP000268553">
    <property type="component" value="Unassembled WGS sequence"/>
</dbReference>
<dbReference type="AlphaFoldDB" id="A0A426RUR1"/>
<reference evidence="2 3" key="1">
    <citation type="submission" date="2018-12" db="EMBL/GenBank/DDBJ databases">
        <authorList>
            <person name="Kim S.-J."/>
            <person name="Jung G.-Y."/>
        </authorList>
    </citation>
    <scope>NUCLEOTIDE SEQUENCE [LARGE SCALE GENOMIC DNA]</scope>
    <source>
        <strain evidence="2 3">03SU3-P</strain>
    </source>
</reference>
<protein>
    <submittedName>
        <fullName evidence="2">Uncharacterized protein</fullName>
    </submittedName>
</protein>
<feature type="chain" id="PRO_5019209314" evidence="1">
    <location>
        <begin position="33"/>
        <end position="118"/>
    </location>
</feature>
<dbReference type="Pfam" id="PF26624">
    <property type="entry name" value="DUF8200"/>
    <property type="match status" value="1"/>
</dbReference>
<dbReference type="EMBL" id="RWJI01000001">
    <property type="protein sequence ID" value="RRQ52760.1"/>
    <property type="molecule type" value="Genomic_DNA"/>
</dbReference>
<dbReference type="InterPro" id="IPR058067">
    <property type="entry name" value="CC_3452-like"/>
</dbReference>
<keyword evidence="1" id="KW-0732">Signal</keyword>
<dbReference type="OrthoDB" id="7594837at2"/>
<sequence>MTLSQISARMGALAAATVLSATLLFAAPQAHAATNGSYYKAELAQPTTSKPQLLRSVYVKCEGTSCRAPIASTAPKNMCVSIAREFGAVTAFTAGERVFTAEEITACNGDNTKAVAKN</sequence>
<evidence type="ECO:0000256" key="1">
    <source>
        <dbReference type="SAM" id="SignalP"/>
    </source>
</evidence>
<dbReference type="NCBIfam" id="NF047636">
    <property type="entry name" value="CC_3452_fam"/>
    <property type="match status" value="1"/>
</dbReference>
<gene>
    <name evidence="2" type="ORF">D7D48_08045</name>
</gene>
<keyword evidence="3" id="KW-1185">Reference proteome</keyword>
<comment type="caution">
    <text evidence="2">The sequence shown here is derived from an EMBL/GenBank/DDBJ whole genome shotgun (WGS) entry which is preliminary data.</text>
</comment>
<evidence type="ECO:0000313" key="3">
    <source>
        <dbReference type="Proteomes" id="UP000268553"/>
    </source>
</evidence>
<feature type="signal peptide" evidence="1">
    <location>
        <begin position="1"/>
        <end position="32"/>
    </location>
</feature>